<dbReference type="Gene3D" id="2.160.20.80">
    <property type="entry name" value="E3 ubiquitin-protein ligase SopA"/>
    <property type="match status" value="5"/>
</dbReference>
<gene>
    <name evidence="1" type="ORF">B5M45_24420</name>
</gene>
<dbReference type="RefSeq" id="WP_084952991.1">
    <property type="nucleotide sequence ID" value="NZ_MZZM01000030.1"/>
</dbReference>
<proteinExistence type="predicted"/>
<reference evidence="1 2" key="1">
    <citation type="submission" date="2017-03" db="EMBL/GenBank/DDBJ databases">
        <title>Genomic insights into Mycobacterium simiae human colonization.</title>
        <authorList>
            <person name="Steffani J.L."/>
            <person name="Brunck M.E."/>
            <person name="Cruz E."/>
            <person name="Montiel R."/>
            <person name="Barona F."/>
        </authorList>
    </citation>
    <scope>NUCLEOTIDE SEQUENCE [LARGE SCALE GENOMIC DNA]</scope>
    <source>
        <strain evidence="1 2">MsiGto</strain>
    </source>
</reference>
<organism evidence="1 2">
    <name type="scientific">Mycobacterium simiae</name>
    <name type="common">Mycobacterium habana</name>
    <dbReference type="NCBI Taxonomy" id="1784"/>
    <lineage>
        <taxon>Bacteria</taxon>
        <taxon>Bacillati</taxon>
        <taxon>Actinomycetota</taxon>
        <taxon>Actinomycetes</taxon>
        <taxon>Mycobacteriales</taxon>
        <taxon>Mycobacteriaceae</taxon>
        <taxon>Mycobacterium</taxon>
        <taxon>Mycobacterium simiae complex</taxon>
    </lineage>
</organism>
<comment type="caution">
    <text evidence="1">The sequence shown here is derived from an EMBL/GenBank/DDBJ whole genome shotgun (WGS) entry which is preliminary data.</text>
</comment>
<dbReference type="EMBL" id="MZZM01000030">
    <property type="protein sequence ID" value="ORJ55517.1"/>
    <property type="molecule type" value="Genomic_DNA"/>
</dbReference>
<evidence type="ECO:0000313" key="2">
    <source>
        <dbReference type="Proteomes" id="UP000193040"/>
    </source>
</evidence>
<dbReference type="SUPFAM" id="SSF141571">
    <property type="entry name" value="Pentapeptide repeat-like"/>
    <property type="match status" value="2"/>
</dbReference>
<dbReference type="PANTHER" id="PTHR14136">
    <property type="entry name" value="BTB_POZ DOMAIN-CONTAINING PROTEIN KCTD9"/>
    <property type="match status" value="1"/>
</dbReference>
<accession>A0A1X0XRP0</accession>
<dbReference type="InterPro" id="IPR051082">
    <property type="entry name" value="Pentapeptide-BTB/POZ_domain"/>
</dbReference>
<dbReference type="InterPro" id="IPR001646">
    <property type="entry name" value="5peptide_repeat"/>
</dbReference>
<dbReference type="Proteomes" id="UP000193040">
    <property type="component" value="Unassembled WGS sequence"/>
</dbReference>
<dbReference type="PANTHER" id="PTHR14136:SF17">
    <property type="entry name" value="BTB_POZ DOMAIN-CONTAINING PROTEIN KCTD9"/>
    <property type="match status" value="1"/>
</dbReference>
<dbReference type="AlphaFoldDB" id="A0A1X0XRP0"/>
<evidence type="ECO:0008006" key="3">
    <source>
        <dbReference type="Google" id="ProtNLM"/>
    </source>
</evidence>
<dbReference type="Pfam" id="PF00805">
    <property type="entry name" value="Pentapeptide"/>
    <property type="match status" value="11"/>
</dbReference>
<sequence length="812" mass="84594">MNIPFLGKWALTTTYENAVVAVTLDPESEEMRTAAFVSPPSDEQRVNAYGWLDSLVGLQAGNGKYLVFTVEGIVPIWKAIGGEITNFWVVQKDDTFAFRNESNTVCFMAGFTDTLIGIFDYPDYGNMKFSCHVISPALADLVSAGGGSGLDLRWVSFAGADMAGIKLVRCDLSNADLSGAVLTKAVLSGLDLSTVTIDVNTVFTQAELDGANLSGKTLGGSFSGTNLRGAKLSKADFSKVHLDASTVVAGAQLDGANLSWQDLDNMDFSGANLSGANLTLASYRHTNFTGAVLSGVDLTDALDGSVFTKAKLDGADLNNQGIDNLDFSYADLRGADLNLVRARGTNFTGADLSGIDLTSMRLDASTLFAQATLRGAKLTGMNIDTMNFSGANLSEANLDGVSAVGTNLAGADLSGVDLTHVIFDPTTIVTQAKLDGANLTGLKLDTMNFSGASLVGANLDQVSARSANFTGADLSKVSALAAGEGVSFAGSDLSNAKLADATLEGARFSAEDGLPAAVLAGAYMPNADLTSANLVSVDMSGVQWYGANAKADGADLRNVNLAKANLATMDLSQVKMDGAVLSYASLINTNLRGASLTRDDENQAVSLAFASLQGADLTGATLPGADLTNAAVALSIPGPAKTFVGVPLFPIDISLVSDLDQGHLSDNLQQAFSNSGYPLIPTATITVVEPRQQWSIDNYDTSGGSGLQATYGTFSLVLPSQPGAVRVYGSPPLLVIAYNADNEQIQLAPTFAETVDLTDAIDDEATCPNGMRWAEREHGVDVETLMTAATPPHPPKCVPSETNWCPSAAWAE</sequence>
<protein>
    <recommendedName>
        <fullName evidence="3">Pentapeptide repeat-containing protein</fullName>
    </recommendedName>
</protein>
<name>A0A1X0XRP0_MYCSI</name>
<evidence type="ECO:0000313" key="1">
    <source>
        <dbReference type="EMBL" id="ORJ55517.1"/>
    </source>
</evidence>
<keyword evidence="2" id="KW-1185">Reference proteome</keyword>